<sequence length="545" mass="61214">MSNRVSPDYDAVIVGAGFSGIYLLHKLRDAGFNVLLVDAAAQPGGIWYWNCYPGARVDSQVPLYEFSIPEVWKSWAWSERFPGWEELRAYFRHVCDTLDLWPMMRMGSGVRGAHYEKETKQWRLQLDSDKTVSTRFLLPALGFASKPYVPNFPGLEDFEGQWFHTARWPQQGVDLSGRKVALIGTGASGVQVAQEAAKSASKLTLYQRTPILALPMQQKKLSEEDQERDKKGYAAIFETRKQTSGGFECQSLDVSALEVDEKARTAHFEDLWQQGGLRFWYHNFADLLINREANRHAYDFWRDKVRARIVNPNLVELLAPSEPPHPFGTKRPSLEQGYYEIFAQENVALVDLKATPIIRVKPHAIETDDGEMECDLIVFATGFDAGRGGLIDMNITGTNSLSLSHAWEDRVRAYLGMAVAGFPNMLFAYGPLSPSGFSNGPTSAEIQGDWICDFLVWMRENGVDLFEADPAAETGWTEMVAQAGAMTLFPEADSWYMGANIPGKKRQLINFPSVSGYVALCEDVANEEYRGFVIDKPTSKEHLTK</sequence>
<dbReference type="InterPro" id="IPR023753">
    <property type="entry name" value="FAD/NAD-binding_dom"/>
</dbReference>
<evidence type="ECO:0000256" key="2">
    <source>
        <dbReference type="ARBA" id="ARBA00010139"/>
    </source>
</evidence>
<keyword evidence="5" id="KW-0521">NADP</keyword>
<dbReference type="Pfam" id="PF07992">
    <property type="entry name" value="Pyr_redox_2"/>
    <property type="match status" value="1"/>
</dbReference>
<dbReference type="GO" id="GO:0004497">
    <property type="term" value="F:monooxygenase activity"/>
    <property type="evidence" value="ECO:0007669"/>
    <property type="project" value="UniProtKB-KW"/>
</dbReference>
<dbReference type="PANTHER" id="PTHR43098">
    <property type="entry name" value="L-ORNITHINE N(5)-MONOOXYGENASE-RELATED"/>
    <property type="match status" value="1"/>
</dbReference>
<feature type="domain" description="FAD/NAD(P)-binding" evidence="8">
    <location>
        <begin position="9"/>
        <end position="227"/>
    </location>
</feature>
<comment type="similarity">
    <text evidence="2">Belongs to the FAD-binding monooxygenase family.</text>
</comment>
<keyword evidence="4" id="KW-0274">FAD</keyword>
<dbReference type="PANTHER" id="PTHR43098:SF3">
    <property type="entry name" value="L-ORNITHINE N(5)-MONOOXYGENASE-RELATED"/>
    <property type="match status" value="1"/>
</dbReference>
<proteinExistence type="inferred from homology"/>
<keyword evidence="10" id="KW-1185">Reference proteome</keyword>
<dbReference type="InterPro" id="IPR036188">
    <property type="entry name" value="FAD/NAD-bd_sf"/>
</dbReference>
<keyword evidence="3" id="KW-0285">Flavoprotein</keyword>
<dbReference type="OrthoDB" id="312624at2"/>
<dbReference type="AlphaFoldDB" id="A0A062UD13"/>
<evidence type="ECO:0000313" key="9">
    <source>
        <dbReference type="EMBL" id="KCZ56177.1"/>
    </source>
</evidence>
<evidence type="ECO:0000313" key="10">
    <source>
        <dbReference type="Proteomes" id="UP000027190"/>
    </source>
</evidence>
<keyword evidence="6" id="KW-0560">Oxidoreductase</keyword>
<accession>A0A062UD13</accession>
<keyword evidence="7" id="KW-0503">Monooxygenase</keyword>
<organism evidence="9 10">
    <name type="scientific">Hyphomonas chukchiensis</name>
    <dbReference type="NCBI Taxonomy" id="1280947"/>
    <lineage>
        <taxon>Bacteria</taxon>
        <taxon>Pseudomonadati</taxon>
        <taxon>Pseudomonadota</taxon>
        <taxon>Alphaproteobacteria</taxon>
        <taxon>Hyphomonadales</taxon>
        <taxon>Hyphomonadaceae</taxon>
        <taxon>Hyphomonas</taxon>
    </lineage>
</organism>
<evidence type="ECO:0000256" key="7">
    <source>
        <dbReference type="ARBA" id="ARBA00023033"/>
    </source>
</evidence>
<dbReference type="eggNOG" id="COG2072">
    <property type="taxonomic scope" value="Bacteria"/>
</dbReference>
<comment type="cofactor">
    <cofactor evidence="1">
        <name>FAD</name>
        <dbReference type="ChEBI" id="CHEBI:57692"/>
    </cofactor>
</comment>
<name>A0A062UD13_9PROT</name>
<evidence type="ECO:0000256" key="5">
    <source>
        <dbReference type="ARBA" id="ARBA00022857"/>
    </source>
</evidence>
<dbReference type="EMBL" id="AWFG01000052">
    <property type="protein sequence ID" value="KCZ56177.1"/>
    <property type="molecule type" value="Genomic_DNA"/>
</dbReference>
<dbReference type="Proteomes" id="UP000027190">
    <property type="component" value="Unassembled WGS sequence"/>
</dbReference>
<protein>
    <recommendedName>
        <fullName evidence="8">FAD/NAD(P)-binding domain-containing protein</fullName>
    </recommendedName>
</protein>
<dbReference type="Gene3D" id="3.50.50.60">
    <property type="entry name" value="FAD/NAD(P)-binding domain"/>
    <property type="match status" value="2"/>
</dbReference>
<comment type="caution">
    <text evidence="9">The sequence shown here is derived from an EMBL/GenBank/DDBJ whole genome shotgun (WGS) entry which is preliminary data.</text>
</comment>
<dbReference type="RefSeq" id="WP_034742439.1">
    <property type="nucleotide sequence ID" value="NZ_AWFG01000052.1"/>
</dbReference>
<evidence type="ECO:0000256" key="6">
    <source>
        <dbReference type="ARBA" id="ARBA00023002"/>
    </source>
</evidence>
<evidence type="ECO:0000256" key="1">
    <source>
        <dbReference type="ARBA" id="ARBA00001974"/>
    </source>
</evidence>
<evidence type="ECO:0000259" key="8">
    <source>
        <dbReference type="Pfam" id="PF07992"/>
    </source>
</evidence>
<dbReference type="PATRIC" id="fig|1280947.3.peg.3001"/>
<reference evidence="9 10" key="1">
    <citation type="journal article" date="2014" name="Antonie Van Leeuwenhoek">
        <title>Hyphomonas beringensis sp. nov. and Hyphomonas chukchiensis sp. nov., isolated from surface seawater of the Bering Sea and Chukchi Sea.</title>
        <authorList>
            <person name="Li C."/>
            <person name="Lai Q."/>
            <person name="Li G."/>
            <person name="Dong C."/>
            <person name="Wang J."/>
            <person name="Liao Y."/>
            <person name="Shao Z."/>
        </authorList>
    </citation>
    <scope>NUCLEOTIDE SEQUENCE [LARGE SCALE GENOMIC DNA]</scope>
    <source>
        <strain evidence="9 10">BH-BN04-4</strain>
    </source>
</reference>
<gene>
    <name evidence="9" type="ORF">HY30_07945</name>
</gene>
<evidence type="ECO:0000256" key="3">
    <source>
        <dbReference type="ARBA" id="ARBA00022630"/>
    </source>
</evidence>
<evidence type="ECO:0000256" key="4">
    <source>
        <dbReference type="ARBA" id="ARBA00022827"/>
    </source>
</evidence>
<dbReference type="STRING" id="1280947.HY30_07945"/>
<dbReference type="InterPro" id="IPR050775">
    <property type="entry name" value="FAD-binding_Monooxygenases"/>
</dbReference>
<dbReference type="SUPFAM" id="SSF51905">
    <property type="entry name" value="FAD/NAD(P)-binding domain"/>
    <property type="match status" value="2"/>
</dbReference>